<dbReference type="SUPFAM" id="SSF47473">
    <property type="entry name" value="EF-hand"/>
    <property type="match status" value="1"/>
</dbReference>
<keyword evidence="6" id="KW-0472">Membrane</keyword>
<evidence type="ECO:0000313" key="5">
    <source>
        <dbReference type="Proteomes" id="UP001652625"/>
    </source>
</evidence>
<accession>A0ABM4C6J6</accession>
<dbReference type="InterPro" id="IPR018247">
    <property type="entry name" value="EF_Hand_1_Ca_BS"/>
</dbReference>
<evidence type="ECO:0000256" key="3">
    <source>
        <dbReference type="ARBA" id="ARBA00022896"/>
    </source>
</evidence>
<organism evidence="5 6">
    <name type="scientific">Hydra vulgaris</name>
    <name type="common">Hydra</name>
    <name type="synonym">Hydra attenuata</name>
    <dbReference type="NCBI Taxonomy" id="6087"/>
    <lineage>
        <taxon>Eukaryota</taxon>
        <taxon>Metazoa</taxon>
        <taxon>Cnidaria</taxon>
        <taxon>Hydrozoa</taxon>
        <taxon>Hydroidolina</taxon>
        <taxon>Anthoathecata</taxon>
        <taxon>Aplanulata</taxon>
        <taxon>Hydridae</taxon>
        <taxon>Hydra</taxon>
    </lineage>
</organism>
<evidence type="ECO:0000256" key="2">
    <source>
        <dbReference type="ARBA" id="ARBA00022837"/>
    </source>
</evidence>
<keyword evidence="6" id="KW-0812">Transmembrane</keyword>
<reference evidence="6" key="1">
    <citation type="submission" date="2025-08" db="UniProtKB">
        <authorList>
            <consortium name="RefSeq"/>
        </authorList>
    </citation>
    <scope>IDENTIFICATION</scope>
</reference>
<evidence type="ECO:0000256" key="4">
    <source>
        <dbReference type="ARBA" id="ARBA00023004"/>
    </source>
</evidence>
<dbReference type="InterPro" id="IPR011992">
    <property type="entry name" value="EF-hand-dom_pair"/>
</dbReference>
<keyword evidence="3" id="KW-0847">Vitamin C</keyword>
<dbReference type="PANTHER" id="PTHR10869">
    <property type="entry name" value="PROLYL 4-HYDROXYLASE ALPHA SUBUNIT"/>
    <property type="match status" value="1"/>
</dbReference>
<gene>
    <name evidence="6" type="primary">LOC100202697</name>
</gene>
<proteinExistence type="predicted"/>
<keyword evidence="1" id="KW-0479">Metal-binding</keyword>
<evidence type="ECO:0000313" key="6">
    <source>
        <dbReference type="RefSeq" id="XP_065657222.1"/>
    </source>
</evidence>
<dbReference type="RefSeq" id="XP_065657222.1">
    <property type="nucleotide sequence ID" value="XM_065801150.1"/>
</dbReference>
<dbReference type="PROSITE" id="PS00018">
    <property type="entry name" value="EF_HAND_1"/>
    <property type="match status" value="1"/>
</dbReference>
<name>A0ABM4C6J6_HYDVU</name>
<keyword evidence="4" id="KW-0408">Iron</keyword>
<evidence type="ECO:0000256" key="1">
    <source>
        <dbReference type="ARBA" id="ARBA00022723"/>
    </source>
</evidence>
<dbReference type="PANTHER" id="PTHR10869:SF246">
    <property type="entry name" value="TRANSMEMBRANE PROLYL 4-HYDROXYLASE"/>
    <property type="match status" value="1"/>
</dbReference>
<dbReference type="GeneID" id="100202697"/>
<dbReference type="InterPro" id="IPR045054">
    <property type="entry name" value="P4HA-like"/>
</dbReference>
<dbReference type="Proteomes" id="UP001652625">
    <property type="component" value="Chromosome 07"/>
</dbReference>
<protein>
    <submittedName>
        <fullName evidence="6">Transmembrane prolyl 4-hydroxylase isoform X3</fullName>
    </submittedName>
</protein>
<keyword evidence="5" id="KW-1185">Reference proteome</keyword>
<keyword evidence="2" id="KW-0106">Calcium</keyword>
<dbReference type="Gene3D" id="2.60.120.620">
    <property type="entry name" value="q2cbj1_9rhob like domain"/>
    <property type="match status" value="1"/>
</dbReference>
<sequence length="585" mass="67502">MGENICALILNVGYSEEINFNGKKMIMKILSLKPFLFEVSNFLDKNETELIIDLALEKGLKAQDPRPAFVNLPEKITQSIFDRWDSDFNGHLSLEEVYSIPELNSLYLSFEDIIECIKDSGLDKDKDDYISYGELANGGLKNFKNRIFQWESEKQQRRINNTRQTWLWHDEDELLAYENLFEDFHERISHLTGIPTELISESEPLQVTTNEIGSFSHCQYDSSNNLDNQPCCVYGKKNCRMCRYLTMRIFLKDAESGGEVVFPLADNHTFSWNDLKQDTIKKCEKVPSSWQNNLVIKPKPGSAIFYYNHEISPYTGWLGEMEPKVLSGITLVSKGELWSAKMWINIIGDGVNELRGWRSGSNFLSTQNLNHALIEKMRNDYFREGERYLHYYKTSYKRTENEKNDEKNDISFFDSSSLPLQSKLIKNKNQTTNEKVLTIQEKIGIMKKYAEEGEGRRLAESVKTSGNMSTNFNTEINKNESLLNKSSLKDENKIKEPIRPDPLPTFDKFSILNSKKENELPFGPPKRTINPDPHFSGKVIENRLVKASLILIEELERDELEIIARNIHDKLQLACIPLIVNPIGN</sequence>